<dbReference type="Proteomes" id="UP001055072">
    <property type="component" value="Unassembled WGS sequence"/>
</dbReference>
<accession>A0ACB8U0D8</accession>
<comment type="caution">
    <text evidence="1">The sequence shown here is derived from an EMBL/GenBank/DDBJ whole genome shotgun (WGS) entry which is preliminary data.</text>
</comment>
<reference evidence="1" key="1">
    <citation type="journal article" date="2021" name="Environ. Microbiol.">
        <title>Gene family expansions and transcriptome signatures uncover fungal adaptations to wood decay.</title>
        <authorList>
            <person name="Hage H."/>
            <person name="Miyauchi S."/>
            <person name="Viragh M."/>
            <person name="Drula E."/>
            <person name="Min B."/>
            <person name="Chaduli D."/>
            <person name="Navarro D."/>
            <person name="Favel A."/>
            <person name="Norest M."/>
            <person name="Lesage-Meessen L."/>
            <person name="Balint B."/>
            <person name="Merenyi Z."/>
            <person name="de Eugenio L."/>
            <person name="Morin E."/>
            <person name="Martinez A.T."/>
            <person name="Baldrian P."/>
            <person name="Stursova M."/>
            <person name="Martinez M.J."/>
            <person name="Novotny C."/>
            <person name="Magnuson J.K."/>
            <person name="Spatafora J.W."/>
            <person name="Maurice S."/>
            <person name="Pangilinan J."/>
            <person name="Andreopoulos W."/>
            <person name="LaButti K."/>
            <person name="Hundley H."/>
            <person name="Na H."/>
            <person name="Kuo A."/>
            <person name="Barry K."/>
            <person name="Lipzen A."/>
            <person name="Henrissat B."/>
            <person name="Riley R."/>
            <person name="Ahrendt S."/>
            <person name="Nagy L.G."/>
            <person name="Grigoriev I.V."/>
            <person name="Martin F."/>
            <person name="Rosso M.N."/>
        </authorList>
    </citation>
    <scope>NUCLEOTIDE SEQUENCE</scope>
    <source>
        <strain evidence="1">CBS 384.51</strain>
    </source>
</reference>
<dbReference type="EMBL" id="MU274916">
    <property type="protein sequence ID" value="KAI0087664.1"/>
    <property type="molecule type" value="Genomic_DNA"/>
</dbReference>
<protein>
    <submittedName>
        <fullName evidence="1">Uncharacterized protein</fullName>
    </submittedName>
</protein>
<name>A0ACB8U0D8_9APHY</name>
<proteinExistence type="predicted"/>
<sequence>MNKTVSILGAAWFKNYIINDQTEESKKKNQSSGRNCNTEKWFMNYSSCTLINMISMKFSAAENTHNLYTYTLLKTEISKSILLKNRQATCFQSHLMAEVQQAVELDLSQMMANCITDHIYNSINGLSQANACAINAKVDHALKEKEEKARKRQNAEAVLAAKNRELEVVQVHLAMMESTATSDL</sequence>
<evidence type="ECO:0000313" key="2">
    <source>
        <dbReference type="Proteomes" id="UP001055072"/>
    </source>
</evidence>
<organism evidence="1 2">
    <name type="scientific">Irpex rosettiformis</name>
    <dbReference type="NCBI Taxonomy" id="378272"/>
    <lineage>
        <taxon>Eukaryota</taxon>
        <taxon>Fungi</taxon>
        <taxon>Dikarya</taxon>
        <taxon>Basidiomycota</taxon>
        <taxon>Agaricomycotina</taxon>
        <taxon>Agaricomycetes</taxon>
        <taxon>Polyporales</taxon>
        <taxon>Irpicaceae</taxon>
        <taxon>Irpex</taxon>
    </lineage>
</organism>
<evidence type="ECO:0000313" key="1">
    <source>
        <dbReference type="EMBL" id="KAI0087664.1"/>
    </source>
</evidence>
<gene>
    <name evidence="1" type="ORF">BDY19DRAFT_907127</name>
</gene>
<keyword evidence="2" id="KW-1185">Reference proteome</keyword>